<comment type="caution">
    <text evidence="1">The sequence shown here is derived from an EMBL/GenBank/DDBJ whole genome shotgun (WGS) entry which is preliminary data.</text>
</comment>
<organism evidence="1 2">
    <name type="scientific">Caryophanon tenue</name>
    <dbReference type="NCBI Taxonomy" id="33978"/>
    <lineage>
        <taxon>Bacteria</taxon>
        <taxon>Bacillati</taxon>
        <taxon>Bacillota</taxon>
        <taxon>Bacilli</taxon>
        <taxon>Bacillales</taxon>
        <taxon>Caryophanaceae</taxon>
        <taxon>Caryophanon</taxon>
    </lineage>
</organism>
<sequence>MSKKWTLPAIQEYIAKNSDSKLLSTEFKGFSQKLDFECACGAHFQKTWKKFKENKQQKCDVCQPPKESR</sequence>
<protein>
    <recommendedName>
        <fullName evidence="3">AraC family transcriptional regulator</fullName>
    </recommendedName>
</protein>
<evidence type="ECO:0000313" key="2">
    <source>
        <dbReference type="Proteomes" id="UP000093199"/>
    </source>
</evidence>
<evidence type="ECO:0000313" key="1">
    <source>
        <dbReference type="EMBL" id="OCS82888.1"/>
    </source>
</evidence>
<keyword evidence="2" id="KW-1185">Reference proteome</keyword>
<proteinExistence type="predicted"/>
<reference evidence="1 2" key="1">
    <citation type="submission" date="2016-07" db="EMBL/GenBank/DDBJ databases">
        <title>Caryophanon tenue genome sequencing.</title>
        <authorList>
            <person name="Verma A."/>
            <person name="Pal Y."/>
            <person name="Krishnamurthi S."/>
        </authorList>
    </citation>
    <scope>NUCLEOTIDE SEQUENCE [LARGE SCALE GENOMIC DNA]</scope>
    <source>
        <strain evidence="1 2">DSM 14152</strain>
    </source>
</reference>
<dbReference type="STRING" id="33978.A6M13_05670"/>
<dbReference type="RefSeq" id="WP_066547539.1">
    <property type="nucleotide sequence ID" value="NZ_MASJ01000039.1"/>
</dbReference>
<dbReference type="Proteomes" id="UP000093199">
    <property type="component" value="Unassembled WGS sequence"/>
</dbReference>
<accession>A0A1C0Y6V6</accession>
<dbReference type="OrthoDB" id="2166954at2"/>
<gene>
    <name evidence="1" type="ORF">A6M13_05670</name>
</gene>
<dbReference type="AlphaFoldDB" id="A0A1C0Y6V6"/>
<dbReference type="EMBL" id="MASJ01000039">
    <property type="protein sequence ID" value="OCS82888.1"/>
    <property type="molecule type" value="Genomic_DNA"/>
</dbReference>
<evidence type="ECO:0008006" key="3">
    <source>
        <dbReference type="Google" id="ProtNLM"/>
    </source>
</evidence>
<name>A0A1C0Y6V6_9BACL</name>